<reference evidence="1" key="2">
    <citation type="submission" date="2011-03" db="EMBL/GenBank/DDBJ databases">
        <title>Annotation of Magnaporthe poae ATCC 64411.</title>
        <authorList>
            <person name="Ma L.-J."/>
            <person name="Dead R."/>
            <person name="Young S.K."/>
            <person name="Zeng Q."/>
            <person name="Gargeya S."/>
            <person name="Fitzgerald M."/>
            <person name="Haas B."/>
            <person name="Abouelleil A."/>
            <person name="Alvarado L."/>
            <person name="Arachchi H.M."/>
            <person name="Berlin A."/>
            <person name="Brown A."/>
            <person name="Chapman S.B."/>
            <person name="Chen Z."/>
            <person name="Dunbar C."/>
            <person name="Freedman E."/>
            <person name="Gearin G."/>
            <person name="Gellesch M."/>
            <person name="Goldberg J."/>
            <person name="Griggs A."/>
            <person name="Gujja S."/>
            <person name="Heiman D."/>
            <person name="Howarth C."/>
            <person name="Larson L."/>
            <person name="Lui A."/>
            <person name="MacDonald P.J.P."/>
            <person name="Mehta T."/>
            <person name="Montmayeur A."/>
            <person name="Murphy C."/>
            <person name="Neiman D."/>
            <person name="Pearson M."/>
            <person name="Priest M."/>
            <person name="Roberts A."/>
            <person name="Saif S."/>
            <person name="Shea T."/>
            <person name="Shenoy N."/>
            <person name="Sisk P."/>
            <person name="Stolte C."/>
            <person name="Sykes S."/>
            <person name="Yandava C."/>
            <person name="Wortman J."/>
            <person name="Nusbaum C."/>
            <person name="Birren B."/>
        </authorList>
    </citation>
    <scope>NUCLEOTIDE SEQUENCE</scope>
    <source>
        <strain evidence="1">ATCC 64411</strain>
    </source>
</reference>
<dbReference type="EMBL" id="GL876966">
    <property type="protein sequence ID" value="KLU82021.1"/>
    <property type="molecule type" value="Genomic_DNA"/>
</dbReference>
<dbReference type="AlphaFoldDB" id="A0A0H2TKJ0"/>
<protein>
    <submittedName>
        <fullName evidence="1">Uncharacterized protein</fullName>
    </submittedName>
</protein>
<feature type="non-terminal residue" evidence="1">
    <location>
        <position position="109"/>
    </location>
</feature>
<organism evidence="1">
    <name type="scientific">Magnaporthiopsis poae (strain ATCC 64411 / 73-15)</name>
    <name type="common">Kentucky bluegrass fungus</name>
    <name type="synonym">Magnaporthe poae</name>
    <dbReference type="NCBI Taxonomy" id="644358"/>
    <lineage>
        <taxon>Eukaryota</taxon>
        <taxon>Fungi</taxon>
        <taxon>Dikarya</taxon>
        <taxon>Ascomycota</taxon>
        <taxon>Pezizomycotina</taxon>
        <taxon>Sordariomycetes</taxon>
        <taxon>Sordariomycetidae</taxon>
        <taxon>Magnaporthales</taxon>
        <taxon>Magnaporthaceae</taxon>
        <taxon>Magnaporthiopsis</taxon>
    </lineage>
</organism>
<name>A0A0H2TKJ0_MAGP6</name>
<sequence>MANPRKTYFLSPSWDYHPSGPIQLGNLIISPSNPAEALNGPDCPRPSSSTFFPLTTKTGEIWSSTDLRSGRYGLWTEFLSTLLGAGVGLAVEHASASSQTFRFESTETR</sequence>
<accession>A0A0H2TKJ0</accession>
<evidence type="ECO:0000313" key="1">
    <source>
        <dbReference type="EMBL" id="KLU82021.1"/>
    </source>
</evidence>
<dbReference type="VEuPathDB" id="FungiDB:MAPG_01100"/>
<gene>
    <name evidence="1" type="ORF">MAPG_01100</name>
</gene>
<proteinExistence type="predicted"/>
<dbReference type="OrthoDB" id="4500473at2759"/>
<reference evidence="1" key="1">
    <citation type="submission" date="2010-05" db="EMBL/GenBank/DDBJ databases">
        <title>The Genome Sequence of Magnaporthe poae strain ATCC 64411.</title>
        <authorList>
            <consortium name="The Broad Institute Genome Sequencing Platform"/>
            <consortium name="Broad Institute Genome Sequencing Center for Infectious Disease"/>
            <person name="Ma L.-J."/>
            <person name="Dead R."/>
            <person name="Young S."/>
            <person name="Zeng Q."/>
            <person name="Koehrsen M."/>
            <person name="Alvarado L."/>
            <person name="Berlin A."/>
            <person name="Chapman S.B."/>
            <person name="Chen Z."/>
            <person name="Freedman E."/>
            <person name="Gellesch M."/>
            <person name="Goldberg J."/>
            <person name="Griggs A."/>
            <person name="Gujja S."/>
            <person name="Heilman E.R."/>
            <person name="Heiman D."/>
            <person name="Hepburn T."/>
            <person name="Howarth C."/>
            <person name="Jen D."/>
            <person name="Larson L."/>
            <person name="Mehta T."/>
            <person name="Neiman D."/>
            <person name="Pearson M."/>
            <person name="Roberts A."/>
            <person name="Saif S."/>
            <person name="Shea T."/>
            <person name="Shenoy N."/>
            <person name="Sisk P."/>
            <person name="Stolte C."/>
            <person name="Sykes S."/>
            <person name="Walk T."/>
            <person name="White J."/>
            <person name="Yandava C."/>
            <person name="Haas B."/>
            <person name="Nusbaum C."/>
            <person name="Birren B."/>
        </authorList>
    </citation>
    <scope>NUCLEOTIDE SEQUENCE</scope>
    <source>
        <strain evidence="1">ATCC 64411</strain>
    </source>
</reference>